<keyword evidence="1" id="KW-0812">Transmembrane</keyword>
<reference evidence="2 3" key="1">
    <citation type="submission" date="2020-07" db="EMBL/GenBank/DDBJ databases">
        <title>non toxigenic Corynebacterium sp. nov from a clinical source.</title>
        <authorList>
            <person name="Bernier A.-M."/>
            <person name="Bernard K."/>
        </authorList>
    </citation>
    <scope>NUCLEOTIDE SEQUENCE [LARGE SCALE GENOMIC DNA]</scope>
    <source>
        <strain evidence="3">NML 93-0612</strain>
    </source>
</reference>
<gene>
    <name evidence="2" type="ORF">HW450_09345</name>
</gene>
<dbReference type="RefSeq" id="WP_182385370.1">
    <property type="nucleotide sequence ID" value="NZ_CP059833.1"/>
</dbReference>
<organism evidence="2 3">
    <name type="scientific">Corynebacterium hindlerae</name>
    <dbReference type="NCBI Taxonomy" id="699041"/>
    <lineage>
        <taxon>Bacteria</taxon>
        <taxon>Bacillati</taxon>
        <taxon>Actinomycetota</taxon>
        <taxon>Actinomycetes</taxon>
        <taxon>Mycobacteriales</taxon>
        <taxon>Corynebacteriaceae</taxon>
        <taxon>Corynebacterium</taxon>
    </lineage>
</organism>
<name>A0A7G5FD71_9CORY</name>
<keyword evidence="1" id="KW-0472">Membrane</keyword>
<keyword evidence="3" id="KW-1185">Reference proteome</keyword>
<dbReference type="AlphaFoldDB" id="A0A7G5FD71"/>
<protein>
    <submittedName>
        <fullName evidence="2">Uncharacterized protein</fullName>
    </submittedName>
</protein>
<feature type="transmembrane region" description="Helical" evidence="1">
    <location>
        <begin position="16"/>
        <end position="36"/>
    </location>
</feature>
<evidence type="ECO:0000313" key="3">
    <source>
        <dbReference type="Proteomes" id="UP000515570"/>
    </source>
</evidence>
<keyword evidence="1" id="KW-1133">Transmembrane helix</keyword>
<dbReference type="Proteomes" id="UP000515570">
    <property type="component" value="Chromosome"/>
</dbReference>
<proteinExistence type="predicted"/>
<evidence type="ECO:0000313" key="2">
    <source>
        <dbReference type="EMBL" id="QMV84562.1"/>
    </source>
</evidence>
<sequence length="250" mass="26336">MPQLPVVPARKWSSKLIVSVVVAIVGLLLLGGGSYWDYLQYQTKAEGEPAVVRITRKVPPPVLDVFSVGGDFGAVLYDGSQSHIFGTLVSDVPWATIKVSIALAALAQGAADPGLVAPAPVVNSAPSRHGFSVFGQMEWTLASQAELGCHPNAAIVTDKMGLVTPEQRYGLGRIPGMRFKGGWGPDPSGGYFARQFGFVETPAGRFGVAIAARPTDGSYTSAQMMLDEVTSQLQLRMVAGGALNCAELPH</sequence>
<dbReference type="EMBL" id="CP059833">
    <property type="protein sequence ID" value="QMV84562.1"/>
    <property type="molecule type" value="Genomic_DNA"/>
</dbReference>
<evidence type="ECO:0000256" key="1">
    <source>
        <dbReference type="SAM" id="Phobius"/>
    </source>
</evidence>
<accession>A0A7G5FD71</accession>